<keyword evidence="6" id="KW-1185">Reference proteome</keyword>
<dbReference type="PROSITE" id="PS01124">
    <property type="entry name" value="HTH_ARAC_FAMILY_2"/>
    <property type="match status" value="1"/>
</dbReference>
<dbReference type="PROSITE" id="PS00041">
    <property type="entry name" value="HTH_ARAC_FAMILY_1"/>
    <property type="match status" value="1"/>
</dbReference>
<organism evidence="5 6">
    <name type="scientific">Tahibacter harae</name>
    <dbReference type="NCBI Taxonomy" id="2963937"/>
    <lineage>
        <taxon>Bacteria</taxon>
        <taxon>Pseudomonadati</taxon>
        <taxon>Pseudomonadota</taxon>
        <taxon>Gammaproteobacteria</taxon>
        <taxon>Lysobacterales</taxon>
        <taxon>Rhodanobacteraceae</taxon>
        <taxon>Tahibacter</taxon>
    </lineage>
</organism>
<evidence type="ECO:0000313" key="5">
    <source>
        <dbReference type="EMBL" id="MCQ4166368.1"/>
    </source>
</evidence>
<dbReference type="RefSeq" id="WP_255915558.1">
    <property type="nucleotide sequence ID" value="NZ_JANFQO010000016.1"/>
</dbReference>
<dbReference type="PANTHER" id="PTHR46796">
    <property type="entry name" value="HTH-TYPE TRANSCRIPTIONAL ACTIVATOR RHAS-RELATED"/>
    <property type="match status" value="1"/>
</dbReference>
<dbReference type="InterPro" id="IPR018060">
    <property type="entry name" value="HTH_AraC"/>
</dbReference>
<dbReference type="EMBL" id="JANFQO010000016">
    <property type="protein sequence ID" value="MCQ4166368.1"/>
    <property type="molecule type" value="Genomic_DNA"/>
</dbReference>
<feature type="domain" description="HTH araC/xylS-type" evidence="4">
    <location>
        <begin position="180"/>
        <end position="278"/>
    </location>
</feature>
<evidence type="ECO:0000259" key="4">
    <source>
        <dbReference type="PROSITE" id="PS01124"/>
    </source>
</evidence>
<dbReference type="PANTHER" id="PTHR46796:SF6">
    <property type="entry name" value="ARAC SUBFAMILY"/>
    <property type="match status" value="1"/>
</dbReference>
<accession>A0ABT1QVR8</accession>
<keyword evidence="1" id="KW-0805">Transcription regulation</keyword>
<dbReference type="Gene3D" id="1.10.10.60">
    <property type="entry name" value="Homeodomain-like"/>
    <property type="match status" value="1"/>
</dbReference>
<gene>
    <name evidence="5" type="ORF">NM961_16740</name>
</gene>
<dbReference type="PRINTS" id="PR00032">
    <property type="entry name" value="HTHARAC"/>
</dbReference>
<proteinExistence type="predicted"/>
<dbReference type="Proteomes" id="UP001165498">
    <property type="component" value="Unassembled WGS sequence"/>
</dbReference>
<evidence type="ECO:0000256" key="2">
    <source>
        <dbReference type="ARBA" id="ARBA00023125"/>
    </source>
</evidence>
<evidence type="ECO:0000256" key="3">
    <source>
        <dbReference type="ARBA" id="ARBA00023163"/>
    </source>
</evidence>
<name>A0ABT1QVR8_9GAMM</name>
<dbReference type="Pfam" id="PF12833">
    <property type="entry name" value="HTH_18"/>
    <property type="match status" value="1"/>
</dbReference>
<dbReference type="InterPro" id="IPR020449">
    <property type="entry name" value="Tscrpt_reg_AraC-type_HTH"/>
</dbReference>
<dbReference type="SUPFAM" id="SSF46689">
    <property type="entry name" value="Homeodomain-like"/>
    <property type="match status" value="2"/>
</dbReference>
<dbReference type="InterPro" id="IPR050204">
    <property type="entry name" value="AraC_XylS_family_regulators"/>
</dbReference>
<evidence type="ECO:0000313" key="6">
    <source>
        <dbReference type="Proteomes" id="UP001165498"/>
    </source>
</evidence>
<dbReference type="InterPro" id="IPR009057">
    <property type="entry name" value="Homeodomain-like_sf"/>
</dbReference>
<dbReference type="InterPro" id="IPR018062">
    <property type="entry name" value="HTH_AraC-typ_CS"/>
</dbReference>
<keyword evidence="2" id="KW-0238">DNA-binding</keyword>
<protein>
    <submittedName>
        <fullName evidence="5">AraC family transcriptional regulator</fullName>
    </submittedName>
</protein>
<keyword evidence="3" id="KW-0804">Transcription</keyword>
<dbReference type="SMART" id="SM00342">
    <property type="entry name" value="HTH_ARAC"/>
    <property type="match status" value="1"/>
</dbReference>
<reference evidence="5" key="1">
    <citation type="submission" date="2022-07" db="EMBL/GenBank/DDBJ databases">
        <title>Tahibacter sp., a new gammaproteobacterium isolated from the silt sample collected at pig farm.</title>
        <authorList>
            <person name="Chen H."/>
        </authorList>
    </citation>
    <scope>NUCLEOTIDE SEQUENCE</scope>
    <source>
        <strain evidence="5">P2K</strain>
    </source>
</reference>
<sequence>MNWDPGYAVRWRYAGRTLAAADWSCDGRLTSPGYGEETPAHLELNLQCQGWHVRSVRRRDYFVDPLHHCVWPRGEGYRLNRNVGHAQAATLLFLTREGLETIAADAAGATRAASILLHRPVLFRSDRVTFAHAALRAAPGEDTLALQDCVLALARAVIADACGTPAAARAASPHEIAVVHRGMEYIGAQFRQALSVEDIARAAGVSASRYSTLFPKVVGLAVWRYVLQLRLRAALDAMAEPGASLSAVALELGFSSHSHFTQAFRRHFGRSPSAWLGGCGGRDGGTI</sequence>
<comment type="caution">
    <text evidence="5">The sequence shown here is derived from an EMBL/GenBank/DDBJ whole genome shotgun (WGS) entry which is preliminary data.</text>
</comment>
<evidence type="ECO:0000256" key="1">
    <source>
        <dbReference type="ARBA" id="ARBA00023015"/>
    </source>
</evidence>